<feature type="compositionally biased region" description="Polar residues" evidence="1">
    <location>
        <begin position="43"/>
        <end position="63"/>
    </location>
</feature>
<feature type="region of interest" description="Disordered" evidence="1">
    <location>
        <begin position="228"/>
        <end position="251"/>
    </location>
</feature>
<protein>
    <submittedName>
        <fullName evidence="3">BQ5605_C011g06328 protein</fullName>
    </submittedName>
</protein>
<accession>A0A2X0NRI5</accession>
<feature type="compositionally biased region" description="Low complexity" evidence="1">
    <location>
        <begin position="64"/>
        <end position="73"/>
    </location>
</feature>
<evidence type="ECO:0000313" key="4">
    <source>
        <dbReference type="Proteomes" id="UP000249464"/>
    </source>
</evidence>
<keyword evidence="2" id="KW-0472">Membrane</keyword>
<proteinExistence type="predicted"/>
<feature type="compositionally biased region" description="Polar residues" evidence="1">
    <location>
        <begin position="75"/>
        <end position="99"/>
    </location>
</feature>
<feature type="compositionally biased region" description="Polar residues" evidence="1">
    <location>
        <begin position="136"/>
        <end position="147"/>
    </location>
</feature>
<reference evidence="3 4" key="1">
    <citation type="submission" date="2016-11" db="EMBL/GenBank/DDBJ databases">
        <authorList>
            <person name="Jaros S."/>
            <person name="Januszkiewicz K."/>
            <person name="Wedrychowicz H."/>
        </authorList>
    </citation>
    <scope>NUCLEOTIDE SEQUENCE [LARGE SCALE GENOMIC DNA]</scope>
</reference>
<dbReference type="EMBL" id="FQNC01000011">
    <property type="protein sequence ID" value="SGY11937.1"/>
    <property type="molecule type" value="Genomic_DNA"/>
</dbReference>
<sequence>MPGDAEPPDSSSSPPLFAVLGPLNSKIADSSPSPRLQEKSALHSASPTVVESSVSQPLARTNSLPRAPAPALASTGVQPIRTTHATNRGGKSTSSSLQQAPRHESSPSSGTTRSSTRFQEDFGIGIDLPTRPRPSSLRNGTARSAISSPAGKERRSSGTKYASTLPRLTGSGEWTIGTCELGTTEKEYKVDLSMATRGCSGFANSALEESPAEGQERTVNDLSNRFISTSSPHQLRPSSKNTDNADLPSITPTARQHRRYLKSVFAVIGIIAAVALLSTALVCGLLRRPRAVPVVGVQMDSTRLAQGGRFRIMAM</sequence>
<dbReference type="Proteomes" id="UP000249464">
    <property type="component" value="Unassembled WGS sequence"/>
</dbReference>
<keyword evidence="4" id="KW-1185">Reference proteome</keyword>
<feature type="compositionally biased region" description="Low complexity" evidence="1">
    <location>
        <begin position="106"/>
        <end position="117"/>
    </location>
</feature>
<name>A0A2X0NRI5_9BASI</name>
<keyword evidence="2" id="KW-1133">Transmembrane helix</keyword>
<keyword evidence="2" id="KW-0812">Transmembrane</keyword>
<feature type="region of interest" description="Disordered" evidence="1">
    <location>
        <begin position="1"/>
        <end position="167"/>
    </location>
</feature>
<evidence type="ECO:0000256" key="1">
    <source>
        <dbReference type="SAM" id="MobiDB-lite"/>
    </source>
</evidence>
<organism evidence="3 4">
    <name type="scientific">Microbotryum silenes-dioicae</name>
    <dbReference type="NCBI Taxonomy" id="796604"/>
    <lineage>
        <taxon>Eukaryota</taxon>
        <taxon>Fungi</taxon>
        <taxon>Dikarya</taxon>
        <taxon>Basidiomycota</taxon>
        <taxon>Pucciniomycotina</taxon>
        <taxon>Microbotryomycetes</taxon>
        <taxon>Microbotryales</taxon>
        <taxon>Microbotryaceae</taxon>
        <taxon>Microbotryum</taxon>
    </lineage>
</organism>
<evidence type="ECO:0000256" key="2">
    <source>
        <dbReference type="SAM" id="Phobius"/>
    </source>
</evidence>
<gene>
    <name evidence="3" type="primary">BQ5605_C011g06328</name>
    <name evidence="3" type="ORF">BQ5605_C011G06328</name>
</gene>
<feature type="transmembrane region" description="Helical" evidence="2">
    <location>
        <begin position="264"/>
        <end position="286"/>
    </location>
</feature>
<dbReference type="AlphaFoldDB" id="A0A2X0NRI5"/>
<evidence type="ECO:0000313" key="3">
    <source>
        <dbReference type="EMBL" id="SGY11937.1"/>
    </source>
</evidence>